<dbReference type="SUPFAM" id="SSF56496">
    <property type="entry name" value="Fibrinogen C-terminal domain-like"/>
    <property type="match status" value="1"/>
</dbReference>
<evidence type="ECO:0000313" key="4">
    <source>
        <dbReference type="Proteomes" id="UP000593571"/>
    </source>
</evidence>
<dbReference type="Gene3D" id="3.90.215.10">
    <property type="entry name" value="Gamma Fibrinogen, chain A, domain 1"/>
    <property type="match status" value="1"/>
</dbReference>
<feature type="domain" description="Fibrinogen C-terminal" evidence="2">
    <location>
        <begin position="40"/>
        <end position="87"/>
    </location>
</feature>
<dbReference type="InterPro" id="IPR002181">
    <property type="entry name" value="Fibrinogen_a/b/g_C_dom"/>
</dbReference>
<reference evidence="3 4" key="1">
    <citation type="journal article" date="2020" name="Nature">
        <title>Six reference-quality genomes reveal evolution of bat adaptations.</title>
        <authorList>
            <person name="Jebb D."/>
            <person name="Huang Z."/>
            <person name="Pippel M."/>
            <person name="Hughes G.M."/>
            <person name="Lavrichenko K."/>
            <person name="Devanna P."/>
            <person name="Winkler S."/>
            <person name="Jermiin L.S."/>
            <person name="Skirmuntt E.C."/>
            <person name="Katzourakis A."/>
            <person name="Burkitt-Gray L."/>
            <person name="Ray D.A."/>
            <person name="Sullivan K.A.M."/>
            <person name="Roscito J.G."/>
            <person name="Kirilenko B.M."/>
            <person name="Davalos L.M."/>
            <person name="Corthals A.P."/>
            <person name="Power M.L."/>
            <person name="Jones G."/>
            <person name="Ransome R.D."/>
            <person name="Dechmann D.K.N."/>
            <person name="Locatelli A.G."/>
            <person name="Puechmaille S.J."/>
            <person name="Fedrigo O."/>
            <person name="Jarvis E.D."/>
            <person name="Hiller M."/>
            <person name="Vernes S.C."/>
            <person name="Myers E.W."/>
            <person name="Teeling E.C."/>
        </authorList>
    </citation>
    <scope>NUCLEOTIDE SEQUENCE [LARGE SCALE GENOMIC DNA]</scope>
    <source>
        <strain evidence="3">MRouAeg1</strain>
        <tissue evidence="3">Muscle</tissue>
    </source>
</reference>
<proteinExistence type="predicted"/>
<evidence type="ECO:0000313" key="3">
    <source>
        <dbReference type="EMBL" id="KAF6505133.1"/>
    </source>
</evidence>
<protein>
    <submittedName>
        <fullName evidence="3">Ficolin 3</fullName>
    </submittedName>
</protein>
<sequence length="109" mass="12340">MGFLWTPFSLLLLLLREPACLRTQDHLSCPGDPANLLQCQEGSWELQVELEDFNGNCTFVHYGSFCLLGEADHYQLVLGKFSEGTAGPQDLSSWSPDFVLNSRFRERDL</sequence>
<dbReference type="Pfam" id="PF00147">
    <property type="entry name" value="Fibrinogen_C"/>
    <property type="match status" value="1"/>
</dbReference>
<feature type="signal peptide" evidence="1">
    <location>
        <begin position="1"/>
        <end position="23"/>
    </location>
</feature>
<dbReference type="InterPro" id="IPR036056">
    <property type="entry name" value="Fibrinogen-like_C"/>
</dbReference>
<name>A0A7J8K8F0_ROUAE</name>
<gene>
    <name evidence="3" type="ORF">HJG63_005066</name>
</gene>
<comment type="caution">
    <text evidence="3">The sequence shown here is derived from an EMBL/GenBank/DDBJ whole genome shotgun (WGS) entry which is preliminary data.</text>
</comment>
<keyword evidence="1" id="KW-0732">Signal</keyword>
<dbReference type="AlphaFoldDB" id="A0A7J8K8F0"/>
<evidence type="ECO:0000256" key="1">
    <source>
        <dbReference type="SAM" id="SignalP"/>
    </source>
</evidence>
<dbReference type="InterPro" id="IPR014716">
    <property type="entry name" value="Fibrinogen_a/b/g_C_1"/>
</dbReference>
<dbReference type="EMBL" id="JACASE010000001">
    <property type="protein sequence ID" value="KAF6505133.1"/>
    <property type="molecule type" value="Genomic_DNA"/>
</dbReference>
<keyword evidence="4" id="KW-1185">Reference proteome</keyword>
<organism evidence="3 4">
    <name type="scientific">Rousettus aegyptiacus</name>
    <name type="common">Egyptian fruit bat</name>
    <name type="synonym">Pteropus aegyptiacus</name>
    <dbReference type="NCBI Taxonomy" id="9407"/>
    <lineage>
        <taxon>Eukaryota</taxon>
        <taxon>Metazoa</taxon>
        <taxon>Chordata</taxon>
        <taxon>Craniata</taxon>
        <taxon>Vertebrata</taxon>
        <taxon>Euteleostomi</taxon>
        <taxon>Mammalia</taxon>
        <taxon>Eutheria</taxon>
        <taxon>Laurasiatheria</taxon>
        <taxon>Chiroptera</taxon>
        <taxon>Yinpterochiroptera</taxon>
        <taxon>Pteropodoidea</taxon>
        <taxon>Pteropodidae</taxon>
        <taxon>Rousettinae</taxon>
        <taxon>Rousettus</taxon>
    </lineage>
</organism>
<feature type="chain" id="PRO_5029717597" evidence="1">
    <location>
        <begin position="24"/>
        <end position="109"/>
    </location>
</feature>
<dbReference type="Proteomes" id="UP000593571">
    <property type="component" value="Unassembled WGS sequence"/>
</dbReference>
<accession>A0A7J8K8F0</accession>
<evidence type="ECO:0000259" key="2">
    <source>
        <dbReference type="Pfam" id="PF00147"/>
    </source>
</evidence>